<dbReference type="InterPro" id="IPR011989">
    <property type="entry name" value="ARM-like"/>
</dbReference>
<evidence type="ECO:0000313" key="8">
    <source>
        <dbReference type="EMBL" id="RDL32589.1"/>
    </source>
</evidence>
<reference evidence="8 9" key="1">
    <citation type="journal article" date="2018" name="IMA Fungus">
        <title>IMA Genome-F 9: Draft genome sequence of Annulohypoxylon stygium, Aspergillus mulundensis, Berkeleyomyces basicola (syn. Thielaviopsis basicola), Ceratocystis smalleyi, two Cercospora beticola strains, Coleophoma cylindrospora, Fusarium fracticaudum, Phialophora cf. hyalina, and Morchella septimelata.</title>
        <authorList>
            <person name="Wingfield B.D."/>
            <person name="Bills G.F."/>
            <person name="Dong Y."/>
            <person name="Huang W."/>
            <person name="Nel W.J."/>
            <person name="Swalarsk-Parry B.S."/>
            <person name="Vaghefi N."/>
            <person name="Wilken P.M."/>
            <person name="An Z."/>
            <person name="de Beer Z.W."/>
            <person name="De Vos L."/>
            <person name="Chen L."/>
            <person name="Duong T.A."/>
            <person name="Gao Y."/>
            <person name="Hammerbacher A."/>
            <person name="Kikkert J.R."/>
            <person name="Li Y."/>
            <person name="Li H."/>
            <person name="Li K."/>
            <person name="Li Q."/>
            <person name="Liu X."/>
            <person name="Ma X."/>
            <person name="Naidoo K."/>
            <person name="Pethybridge S.J."/>
            <person name="Sun J."/>
            <person name="Steenkamp E.T."/>
            <person name="van der Nest M.A."/>
            <person name="van Wyk S."/>
            <person name="Wingfield M.J."/>
            <person name="Xiong C."/>
            <person name="Yue Q."/>
            <person name="Zhang X."/>
        </authorList>
    </citation>
    <scope>NUCLEOTIDE SEQUENCE [LARGE SCALE GENOMIC DNA]</scope>
    <source>
        <strain evidence="8 9">BP 5553</strain>
    </source>
</reference>
<dbReference type="GeneID" id="43601894"/>
<dbReference type="PANTHER" id="PTHR13102">
    <property type="entry name" value="NUCLEOLAR PROTEIN 9"/>
    <property type="match status" value="1"/>
</dbReference>
<dbReference type="PANTHER" id="PTHR13102:SF0">
    <property type="entry name" value="NUCLEOLAR PROTEIN 9"/>
    <property type="match status" value="1"/>
</dbReference>
<keyword evidence="9" id="KW-1185">Reference proteome</keyword>
<dbReference type="GO" id="GO:0030688">
    <property type="term" value="C:preribosome, small subunit precursor"/>
    <property type="evidence" value="ECO:0007669"/>
    <property type="project" value="TreeGrafter"/>
</dbReference>
<dbReference type="OrthoDB" id="392571at2759"/>
<name>A0A370TDP9_9HELO</name>
<dbReference type="SMART" id="SM00025">
    <property type="entry name" value="Pumilio"/>
    <property type="match status" value="6"/>
</dbReference>
<dbReference type="Proteomes" id="UP000254866">
    <property type="component" value="Unassembled WGS sequence"/>
</dbReference>
<evidence type="ECO:0000256" key="4">
    <source>
        <dbReference type="ARBA" id="ARBA00024893"/>
    </source>
</evidence>
<dbReference type="GO" id="GO:0000056">
    <property type="term" value="P:ribosomal small subunit export from nucleus"/>
    <property type="evidence" value="ECO:0007669"/>
    <property type="project" value="TreeGrafter"/>
</dbReference>
<feature type="compositionally biased region" description="Polar residues" evidence="7">
    <location>
        <begin position="782"/>
        <end position="791"/>
    </location>
</feature>
<dbReference type="AlphaFoldDB" id="A0A370TDP9"/>
<feature type="region of interest" description="Disordered" evidence="7">
    <location>
        <begin position="1"/>
        <end position="72"/>
    </location>
</feature>
<dbReference type="Pfam" id="PF22493">
    <property type="entry name" value="PUF_NOP9"/>
    <property type="match status" value="1"/>
</dbReference>
<keyword evidence="3" id="KW-0677">Repeat</keyword>
<dbReference type="GO" id="GO:0000480">
    <property type="term" value="P:endonucleolytic cleavage in 5'-ETS of tricistronic rRNA transcript (SSU-rRNA, 5.8S rRNA, LSU-rRNA)"/>
    <property type="evidence" value="ECO:0007669"/>
    <property type="project" value="TreeGrafter"/>
</dbReference>
<dbReference type="SUPFAM" id="SSF48371">
    <property type="entry name" value="ARM repeat"/>
    <property type="match status" value="1"/>
</dbReference>
<feature type="compositionally biased region" description="Basic and acidic residues" evidence="7">
    <location>
        <begin position="14"/>
        <end position="39"/>
    </location>
</feature>
<dbReference type="InterPro" id="IPR001313">
    <property type="entry name" value="Pumilio_RNA-bd_rpt"/>
</dbReference>
<dbReference type="Gene3D" id="1.25.10.10">
    <property type="entry name" value="Leucine-rich Repeat Variant"/>
    <property type="match status" value="2"/>
</dbReference>
<dbReference type="InterPro" id="IPR016024">
    <property type="entry name" value="ARM-type_fold"/>
</dbReference>
<organism evidence="8 9">
    <name type="scientific">Venustampulla echinocandica</name>
    <dbReference type="NCBI Taxonomy" id="2656787"/>
    <lineage>
        <taxon>Eukaryota</taxon>
        <taxon>Fungi</taxon>
        <taxon>Dikarya</taxon>
        <taxon>Ascomycota</taxon>
        <taxon>Pezizomycotina</taxon>
        <taxon>Leotiomycetes</taxon>
        <taxon>Helotiales</taxon>
        <taxon>Pleuroascaceae</taxon>
        <taxon>Venustampulla</taxon>
    </lineage>
</organism>
<feature type="compositionally biased region" description="Polar residues" evidence="7">
    <location>
        <begin position="705"/>
        <end position="718"/>
    </location>
</feature>
<dbReference type="GO" id="GO:0030686">
    <property type="term" value="C:90S preribosome"/>
    <property type="evidence" value="ECO:0007669"/>
    <property type="project" value="TreeGrafter"/>
</dbReference>
<accession>A0A370TDP9</accession>
<dbReference type="GO" id="GO:0000472">
    <property type="term" value="P:endonucleolytic cleavage to generate mature 5'-end of SSU-rRNA from (SSU-rRNA, 5.8S rRNA, LSU-rRNA)"/>
    <property type="evidence" value="ECO:0007669"/>
    <property type="project" value="TreeGrafter"/>
</dbReference>
<comment type="function">
    <text evidence="4">RNA-binding nucleolar protein required for pre-rRNA processing. Involved in production of 18S rRNA and assembly of small ribosomal subunit.</text>
</comment>
<comment type="subcellular location">
    <subcellularLocation>
        <location evidence="1">Nucleus</location>
        <location evidence="1">Nucleolus</location>
    </subcellularLocation>
</comment>
<evidence type="ECO:0000256" key="1">
    <source>
        <dbReference type="ARBA" id="ARBA00004604"/>
    </source>
</evidence>
<dbReference type="InterPro" id="IPR040000">
    <property type="entry name" value="NOP9"/>
</dbReference>
<proteinExistence type="predicted"/>
<dbReference type="GO" id="GO:0000447">
    <property type="term" value="P:endonucleolytic cleavage in ITS1 to separate SSU-rRNA from 5.8S rRNA and LSU-rRNA from tricistronic rRNA transcript (SSU-rRNA, 5.8S rRNA, LSU-rRNA)"/>
    <property type="evidence" value="ECO:0007669"/>
    <property type="project" value="TreeGrafter"/>
</dbReference>
<evidence type="ECO:0000256" key="5">
    <source>
        <dbReference type="ARBA" id="ARBA00030932"/>
    </source>
</evidence>
<evidence type="ECO:0000256" key="2">
    <source>
        <dbReference type="ARBA" id="ARBA00016427"/>
    </source>
</evidence>
<evidence type="ECO:0000256" key="7">
    <source>
        <dbReference type="SAM" id="MobiDB-lite"/>
    </source>
</evidence>
<protein>
    <recommendedName>
        <fullName evidence="2">Nucleolar protein 9</fullName>
    </recommendedName>
    <alternativeName>
        <fullName evidence="5 6">Pumilio domain-containing protein NOP9</fullName>
    </alternativeName>
</protein>
<dbReference type="STRING" id="2656787.A0A370TDP9"/>
<sequence>MPRENKHSRGRRSEKKEQKRKREDGEDETNEPKRQKSQDPENLPEDVDFIGLDNSTTAPEGGPGEGTAGTERPFYGMLEDEEQEYFRRADELLELNDFPSAEERTLFLENVYREAESEELKLACSQSCSRLMERLILLSTSEQKKKLYEKFAGNFAHLVQHRFASHCCETLFIQSAPVVTEELAGGPKKKNEEEDEGEANASMESLFLATLDELEGQMSFLLTDRFASHTLRVLLVILSGRPLDQSSTNSLLQSKKKEKIAIANMDNTPSKVSLGKRVVPESFQFAVEKIISDTIATMDPSFIRVLATHPTGNPTLQLLLELELTNPNTKKGSNAEQKTIISALLPDDIGTEGSSSIFINGILYDPIGSRLLETICSHAPGKLFKQIYRTTFKERIASLARNEISSYAVIRVLNRLSKEDLEEAVENITPQIAGLVERSRTVIIKTLLERCHTRKSEKSVKSLTDAIASAYGSDPSTLALKMSCIDDIDALTKAIISPPAAPAEEVEAGDTDEKKDATSKAKAPQTPAIPKPTPQQTHGSLLAQSMLALPGAPSALLQTSLLALSPSVLLTLAIYKPTSHILQSALQAAATPPTFRRKLLNALLFSTVSSTSEQEQEQAQDPALTLALSATGSHTLDAILLSTASTSSLFTLTERVAQRLTTHESTLRDSFTGRIVWRNWFMDLFNRRRGDWVNKIKTHAASLVPQPSTSRSENTATKNEGAKQGKKAKKSGSQIVDTTEDSSTKPAKSAIQLAREKFAAKKLAQGPSQFKPKAPKQKQDSTDALSDQGNIHPSRKIAAG</sequence>
<evidence type="ECO:0000256" key="3">
    <source>
        <dbReference type="ARBA" id="ARBA00022737"/>
    </source>
</evidence>
<dbReference type="EMBL" id="NPIC01000010">
    <property type="protein sequence ID" value="RDL32589.1"/>
    <property type="molecule type" value="Genomic_DNA"/>
</dbReference>
<evidence type="ECO:0000256" key="6">
    <source>
        <dbReference type="ARBA" id="ARBA00031929"/>
    </source>
</evidence>
<gene>
    <name evidence="8" type="ORF">BP5553_09045</name>
</gene>
<dbReference type="GO" id="GO:0005730">
    <property type="term" value="C:nucleolus"/>
    <property type="evidence" value="ECO:0007669"/>
    <property type="project" value="UniProtKB-SubCell"/>
</dbReference>
<feature type="region of interest" description="Disordered" evidence="7">
    <location>
        <begin position="501"/>
        <end position="537"/>
    </location>
</feature>
<feature type="region of interest" description="Disordered" evidence="7">
    <location>
        <begin position="703"/>
        <end position="800"/>
    </location>
</feature>
<dbReference type="RefSeq" id="XP_031866311.1">
    <property type="nucleotide sequence ID" value="XM_032017668.1"/>
</dbReference>
<evidence type="ECO:0000313" key="9">
    <source>
        <dbReference type="Proteomes" id="UP000254866"/>
    </source>
</evidence>
<comment type="caution">
    <text evidence="8">The sequence shown here is derived from an EMBL/GenBank/DDBJ whole genome shotgun (WGS) entry which is preliminary data.</text>
</comment>
<dbReference type="GO" id="GO:0003723">
    <property type="term" value="F:RNA binding"/>
    <property type="evidence" value="ECO:0007669"/>
    <property type="project" value="InterPro"/>
</dbReference>